<evidence type="ECO:0000256" key="3">
    <source>
        <dbReference type="ARBA" id="ARBA00023159"/>
    </source>
</evidence>
<dbReference type="SUPFAM" id="SSF46785">
    <property type="entry name" value="Winged helix' DNA-binding domain"/>
    <property type="match status" value="1"/>
</dbReference>
<organism evidence="7 8">
    <name type="scientific">Paenibacillus rhizolycopersici</name>
    <dbReference type="NCBI Taxonomy" id="2780073"/>
    <lineage>
        <taxon>Bacteria</taxon>
        <taxon>Bacillati</taxon>
        <taxon>Bacillota</taxon>
        <taxon>Bacilli</taxon>
        <taxon>Bacillales</taxon>
        <taxon>Paenibacillaceae</taxon>
        <taxon>Paenibacillus</taxon>
    </lineage>
</organism>
<dbReference type="Pfam" id="PF00027">
    <property type="entry name" value="cNMP_binding"/>
    <property type="match status" value="1"/>
</dbReference>
<accession>A0ABS2H9C5</accession>
<dbReference type="InterPro" id="IPR000595">
    <property type="entry name" value="cNMP-bd_dom"/>
</dbReference>
<keyword evidence="2" id="KW-0238">DNA-binding</keyword>
<evidence type="ECO:0000313" key="7">
    <source>
        <dbReference type="EMBL" id="MBM6998005.1"/>
    </source>
</evidence>
<dbReference type="InterPro" id="IPR036388">
    <property type="entry name" value="WH-like_DNA-bd_sf"/>
</dbReference>
<dbReference type="PRINTS" id="PR00034">
    <property type="entry name" value="HTHCRP"/>
</dbReference>
<feature type="domain" description="Cyclic nucleotide-binding" evidence="5">
    <location>
        <begin position="13"/>
        <end position="133"/>
    </location>
</feature>
<keyword evidence="8" id="KW-1185">Reference proteome</keyword>
<dbReference type="EMBL" id="JADCNN020000026">
    <property type="protein sequence ID" value="MBM6998005.1"/>
    <property type="molecule type" value="Genomic_DNA"/>
</dbReference>
<dbReference type="PANTHER" id="PTHR24567">
    <property type="entry name" value="CRP FAMILY TRANSCRIPTIONAL REGULATORY PROTEIN"/>
    <property type="match status" value="1"/>
</dbReference>
<dbReference type="InterPro" id="IPR036390">
    <property type="entry name" value="WH_DNA-bd_sf"/>
</dbReference>
<evidence type="ECO:0000256" key="4">
    <source>
        <dbReference type="ARBA" id="ARBA00023163"/>
    </source>
</evidence>
<protein>
    <submittedName>
        <fullName evidence="7">Crp/Fnr family transcriptional regulator</fullName>
    </submittedName>
</protein>
<sequence>MEHSTPMLRSFPLFQGLSLDEVARIGALTVPRLLGRRVAVFREGDEVEAVYFVVNGLIKTSRTDEKGNEQIFSFLKHGDMFPLTGRFDAEASPVTASTVVETSLLAIPLRSFEQLLAGSPELAFKMMGLMSGKIRELQGKLLNFNQRSVEDRGISFLIYLAEHFGIERGGEVVVPIPVTHQELASTIGFARETVSRLLTSLRREGIVQVSRKGFVVRDLQALKEKVCVKENCPHCRELKRLEQG</sequence>
<feature type="domain" description="HTH crp-type" evidence="6">
    <location>
        <begin position="147"/>
        <end position="220"/>
    </location>
</feature>
<evidence type="ECO:0000256" key="1">
    <source>
        <dbReference type="ARBA" id="ARBA00023015"/>
    </source>
</evidence>
<dbReference type="InterPro" id="IPR018490">
    <property type="entry name" value="cNMP-bd_dom_sf"/>
</dbReference>
<dbReference type="SUPFAM" id="SSF51206">
    <property type="entry name" value="cAMP-binding domain-like"/>
    <property type="match status" value="1"/>
</dbReference>
<comment type="caution">
    <text evidence="7">The sequence shown here is derived from an EMBL/GenBank/DDBJ whole genome shotgun (WGS) entry which is preliminary data.</text>
</comment>
<evidence type="ECO:0000256" key="2">
    <source>
        <dbReference type="ARBA" id="ARBA00023125"/>
    </source>
</evidence>
<dbReference type="Gene3D" id="2.60.120.10">
    <property type="entry name" value="Jelly Rolls"/>
    <property type="match status" value="1"/>
</dbReference>
<dbReference type="PROSITE" id="PS50042">
    <property type="entry name" value="CNMP_BINDING_3"/>
    <property type="match status" value="1"/>
</dbReference>
<name>A0ABS2H9C5_9BACL</name>
<keyword evidence="1" id="KW-0805">Transcription regulation</keyword>
<dbReference type="CDD" id="cd00092">
    <property type="entry name" value="HTH_CRP"/>
    <property type="match status" value="1"/>
</dbReference>
<evidence type="ECO:0000259" key="6">
    <source>
        <dbReference type="PROSITE" id="PS51063"/>
    </source>
</evidence>
<evidence type="ECO:0000313" key="8">
    <source>
        <dbReference type="Proteomes" id="UP001516620"/>
    </source>
</evidence>
<proteinExistence type="predicted"/>
<dbReference type="SMART" id="SM00419">
    <property type="entry name" value="HTH_CRP"/>
    <property type="match status" value="1"/>
</dbReference>
<dbReference type="Gene3D" id="1.10.10.10">
    <property type="entry name" value="Winged helix-like DNA-binding domain superfamily/Winged helix DNA-binding domain"/>
    <property type="match status" value="1"/>
</dbReference>
<dbReference type="InterPro" id="IPR050397">
    <property type="entry name" value="Env_Response_Regulators"/>
</dbReference>
<gene>
    <name evidence="7" type="ORF">IM700_020255</name>
</gene>
<dbReference type="InterPro" id="IPR014710">
    <property type="entry name" value="RmlC-like_jellyroll"/>
</dbReference>
<dbReference type="Pfam" id="PF13545">
    <property type="entry name" value="HTH_Crp_2"/>
    <property type="match status" value="1"/>
</dbReference>
<keyword evidence="4" id="KW-0804">Transcription</keyword>
<dbReference type="Proteomes" id="UP001516620">
    <property type="component" value="Unassembled WGS sequence"/>
</dbReference>
<dbReference type="SMART" id="SM00100">
    <property type="entry name" value="cNMP"/>
    <property type="match status" value="1"/>
</dbReference>
<keyword evidence="3" id="KW-0010">Activator</keyword>
<dbReference type="CDD" id="cd00038">
    <property type="entry name" value="CAP_ED"/>
    <property type="match status" value="1"/>
</dbReference>
<dbReference type="PROSITE" id="PS51063">
    <property type="entry name" value="HTH_CRP_2"/>
    <property type="match status" value="1"/>
</dbReference>
<dbReference type="PANTHER" id="PTHR24567:SF26">
    <property type="entry name" value="REGULATORY PROTEIN YEIL"/>
    <property type="match status" value="1"/>
</dbReference>
<evidence type="ECO:0000259" key="5">
    <source>
        <dbReference type="PROSITE" id="PS50042"/>
    </source>
</evidence>
<dbReference type="InterPro" id="IPR012318">
    <property type="entry name" value="HTH_CRP"/>
</dbReference>
<reference evidence="7 8" key="1">
    <citation type="submission" date="2021-01" db="EMBL/GenBank/DDBJ databases">
        <title>Paenibacillus sp.nov. isolated from the rhizosphere soil of tomato plant.</title>
        <authorList>
            <person name="Thin K.K."/>
            <person name="Zhang X."/>
            <person name="He S."/>
        </authorList>
    </citation>
    <scope>NUCLEOTIDE SEQUENCE [LARGE SCALE GENOMIC DNA]</scope>
    <source>
        <strain evidence="7 8">DXFW5</strain>
    </source>
</reference>
<dbReference type="RefSeq" id="WP_193417054.1">
    <property type="nucleotide sequence ID" value="NZ_JADCNN020000026.1"/>
</dbReference>